<dbReference type="STRING" id="546991.A0A078N1L9"/>
<dbReference type="EMBL" id="CAUH01003986">
    <property type="protein sequence ID" value="CEA17199.1"/>
    <property type="molecule type" value="Genomic_DNA"/>
</dbReference>
<dbReference type="AlphaFoldDB" id="A0A078N1L9"/>
<feature type="compositionally biased region" description="Low complexity" evidence="1">
    <location>
        <begin position="118"/>
        <end position="128"/>
    </location>
</feature>
<feature type="chain" id="PRO_5001742665" evidence="2">
    <location>
        <begin position="20"/>
        <end position="171"/>
    </location>
</feature>
<sequence>MHFSLFSSFALLALAAAEATTFSIGPSDTTATICGAQPVLDACIASTSAIANACLTTDYNCLCQKYTDVLTCFNVCPNDARRSATLSSQSAYCSNAYVYSSSTSSAISRPVSATTTSLSTTTAVSHTTEPIAEKTTSATTTAAPTSTSGSSAQKVVLNGVFLLGAGAIALL</sequence>
<proteinExistence type="predicted"/>
<gene>
    <name evidence="3" type="primary">GPI-associated</name>
</gene>
<accession>A0A078N1L9</accession>
<evidence type="ECO:0000256" key="1">
    <source>
        <dbReference type="SAM" id="MobiDB-lite"/>
    </source>
</evidence>
<evidence type="ECO:0000256" key="2">
    <source>
        <dbReference type="SAM" id="SignalP"/>
    </source>
</evidence>
<name>A0A078N1L9_BLUG1</name>
<feature type="compositionally biased region" description="Low complexity" evidence="1">
    <location>
        <begin position="135"/>
        <end position="149"/>
    </location>
</feature>
<keyword evidence="4" id="KW-1185">Reference proteome</keyword>
<dbReference type="Proteomes" id="UP000015441">
    <property type="component" value="Unassembled WGS sequence"/>
</dbReference>
<dbReference type="OrthoDB" id="2507140at2759"/>
<protein>
    <submittedName>
        <fullName evidence="3">Hypothetical GPI-anchored protein</fullName>
    </submittedName>
</protein>
<evidence type="ECO:0000313" key="3">
    <source>
        <dbReference type="EMBL" id="CEA17199.1"/>
    </source>
</evidence>
<comment type="caution">
    <text evidence="3">The sequence shown here is derived from an EMBL/GenBank/DDBJ whole genome shotgun (WGS) entry which is preliminary data.</text>
</comment>
<feature type="signal peptide" evidence="2">
    <location>
        <begin position="1"/>
        <end position="19"/>
    </location>
</feature>
<keyword evidence="2" id="KW-0732">Signal</keyword>
<dbReference type="InParanoid" id="A0A078N1L9"/>
<reference evidence="3 4" key="1">
    <citation type="journal article" date="2010" name="Science">
        <title>Genome expansion and gene loss in powdery mildew fungi reveal tradeoffs in extreme parasitism.</title>
        <authorList>
            <person name="Spanu P.D."/>
            <person name="Abbott J.C."/>
            <person name="Amselem J."/>
            <person name="Burgis T.A."/>
            <person name="Soanes D.M."/>
            <person name="Stueber K."/>
            <person name="Ver Loren van Themaat E."/>
            <person name="Brown J.K.M."/>
            <person name="Butcher S.A."/>
            <person name="Gurr S.J."/>
            <person name="Lebrun M.-H."/>
            <person name="Ridout C.J."/>
            <person name="Schulze-Lefert P."/>
            <person name="Talbot N.J."/>
            <person name="Ahmadinejad N."/>
            <person name="Ametz C."/>
            <person name="Barton G.R."/>
            <person name="Benjdia M."/>
            <person name="Bidzinski P."/>
            <person name="Bindschedler L.V."/>
            <person name="Both M."/>
            <person name="Brewer M.T."/>
            <person name="Cadle-Davidson L."/>
            <person name="Cadle-Davidson M.M."/>
            <person name="Collemare J."/>
            <person name="Cramer R."/>
            <person name="Frenkel O."/>
            <person name="Godfrey D."/>
            <person name="Harriman J."/>
            <person name="Hoede C."/>
            <person name="King B.C."/>
            <person name="Klages S."/>
            <person name="Kleemann J."/>
            <person name="Knoll D."/>
            <person name="Koti P.S."/>
            <person name="Kreplak J."/>
            <person name="Lopez-Ruiz F.J."/>
            <person name="Lu X."/>
            <person name="Maekawa T."/>
            <person name="Mahanil S."/>
            <person name="Micali C."/>
            <person name="Milgroom M.G."/>
            <person name="Montana G."/>
            <person name="Noir S."/>
            <person name="O'Connell R.J."/>
            <person name="Oberhaensli S."/>
            <person name="Parlange F."/>
            <person name="Pedersen C."/>
            <person name="Quesneville H."/>
            <person name="Reinhardt R."/>
            <person name="Rott M."/>
            <person name="Sacristan S."/>
            <person name="Schmidt S.M."/>
            <person name="Schoen M."/>
            <person name="Skamnioti P."/>
            <person name="Sommer H."/>
            <person name="Stephens A."/>
            <person name="Takahara H."/>
            <person name="Thordal-Christensen H."/>
            <person name="Vigouroux M."/>
            <person name="Wessling R."/>
            <person name="Wicker T."/>
            <person name="Panstruga R."/>
        </authorList>
    </citation>
    <scope>NUCLEOTIDE SEQUENCE [LARGE SCALE GENOMIC DNA]</scope>
    <source>
        <strain evidence="3">DH14</strain>
    </source>
</reference>
<evidence type="ECO:0000313" key="4">
    <source>
        <dbReference type="Proteomes" id="UP000015441"/>
    </source>
</evidence>
<organism evidence="3 4">
    <name type="scientific">Blumeria graminis f. sp. hordei (strain DH14)</name>
    <name type="common">Barley powdery mildew</name>
    <name type="synonym">Oidium monilioides f. sp. hordei</name>
    <dbReference type="NCBI Taxonomy" id="546991"/>
    <lineage>
        <taxon>Eukaryota</taxon>
        <taxon>Fungi</taxon>
        <taxon>Dikarya</taxon>
        <taxon>Ascomycota</taxon>
        <taxon>Pezizomycotina</taxon>
        <taxon>Leotiomycetes</taxon>
        <taxon>Erysiphales</taxon>
        <taxon>Erysiphaceae</taxon>
        <taxon>Blumeria</taxon>
        <taxon>Blumeria hordei</taxon>
    </lineage>
</organism>
<feature type="region of interest" description="Disordered" evidence="1">
    <location>
        <begin position="118"/>
        <end position="149"/>
    </location>
</feature>